<sequence length="68" mass="7365">MNRQETESGDLPKLANPALRALTNAGLTRLELIAERSEKEIKQLHGIGPNAVKQLREALAAKGMSFAP</sequence>
<keyword evidence="2" id="KW-1185">Reference proteome</keyword>
<dbReference type="Proteomes" id="UP000564644">
    <property type="component" value="Unassembled WGS sequence"/>
</dbReference>
<comment type="caution">
    <text evidence="1">The sequence shown here is derived from an EMBL/GenBank/DDBJ whole genome shotgun (WGS) entry which is preliminary data.</text>
</comment>
<dbReference type="SUPFAM" id="SSF47789">
    <property type="entry name" value="C-terminal domain of RNA polymerase alpha subunit"/>
    <property type="match status" value="1"/>
</dbReference>
<evidence type="ECO:0000313" key="1">
    <source>
        <dbReference type="EMBL" id="MBB6732389.1"/>
    </source>
</evidence>
<dbReference type="EMBL" id="JACJVO010000019">
    <property type="protein sequence ID" value="MBB6732389.1"/>
    <property type="molecule type" value="Genomic_DNA"/>
</dbReference>
<organism evidence="1 2">
    <name type="scientific">Cohnella zeiphila</name>
    <dbReference type="NCBI Taxonomy" id="2761120"/>
    <lineage>
        <taxon>Bacteria</taxon>
        <taxon>Bacillati</taxon>
        <taxon>Bacillota</taxon>
        <taxon>Bacilli</taxon>
        <taxon>Bacillales</taxon>
        <taxon>Paenibacillaceae</taxon>
        <taxon>Cohnella</taxon>
    </lineage>
</organism>
<dbReference type="RefSeq" id="WP_185130055.1">
    <property type="nucleotide sequence ID" value="NZ_JACJVO010000019.1"/>
</dbReference>
<reference evidence="1 2" key="1">
    <citation type="submission" date="2020-08" db="EMBL/GenBank/DDBJ databases">
        <title>Cohnella phylogeny.</title>
        <authorList>
            <person name="Dunlap C."/>
        </authorList>
    </citation>
    <scope>NUCLEOTIDE SEQUENCE [LARGE SCALE GENOMIC DNA]</scope>
    <source>
        <strain evidence="1 2">CBP 2801</strain>
    </source>
</reference>
<evidence type="ECO:0008006" key="3">
    <source>
        <dbReference type="Google" id="ProtNLM"/>
    </source>
</evidence>
<protein>
    <recommendedName>
        <fullName evidence="3">DNA-binding protein</fullName>
    </recommendedName>
</protein>
<gene>
    <name evidence="1" type="ORF">H7C18_15825</name>
</gene>
<evidence type="ECO:0000313" key="2">
    <source>
        <dbReference type="Proteomes" id="UP000564644"/>
    </source>
</evidence>
<name>A0A7X0SP10_9BACL</name>
<accession>A0A7X0SP10</accession>
<proteinExistence type="predicted"/>
<dbReference type="Gene3D" id="1.10.150.20">
    <property type="entry name" value="5' to 3' exonuclease, C-terminal subdomain"/>
    <property type="match status" value="1"/>
</dbReference>
<dbReference type="AlphaFoldDB" id="A0A7X0SP10"/>